<feature type="domain" description="EH" evidence="9">
    <location>
        <begin position="11"/>
        <end position="92"/>
    </location>
</feature>
<dbReference type="Gene3D" id="2.30.30.40">
    <property type="entry name" value="SH3 Domains"/>
    <property type="match status" value="2"/>
</dbReference>
<dbReference type="Gene3D" id="1.10.238.10">
    <property type="entry name" value="EF-hand"/>
    <property type="match status" value="2"/>
</dbReference>
<dbReference type="InterPro" id="IPR001849">
    <property type="entry name" value="PH_domain"/>
</dbReference>
<feature type="compositionally biased region" description="Polar residues" evidence="6">
    <location>
        <begin position="943"/>
        <end position="956"/>
    </location>
</feature>
<dbReference type="InterPro" id="IPR000219">
    <property type="entry name" value="DH_dom"/>
</dbReference>
<dbReference type="Pfam" id="PF12763">
    <property type="entry name" value="EH"/>
    <property type="match status" value="2"/>
</dbReference>
<dbReference type="SUPFAM" id="SSF48065">
    <property type="entry name" value="DBL homology domain (DH-domain)"/>
    <property type="match status" value="1"/>
</dbReference>
<evidence type="ECO:0000256" key="2">
    <source>
        <dbReference type="ARBA" id="ARBA00022443"/>
    </source>
</evidence>
<gene>
    <name evidence="11" type="primary">ITSN2_2</name>
    <name evidence="11" type="ORF">HK099_003693</name>
</gene>
<dbReference type="InterPro" id="IPR036028">
    <property type="entry name" value="SH3-like_dom_sf"/>
</dbReference>
<dbReference type="InterPro" id="IPR011993">
    <property type="entry name" value="PH-like_dom_sf"/>
</dbReference>
<dbReference type="SUPFAM" id="SSF47473">
    <property type="entry name" value="EF-hand"/>
    <property type="match status" value="2"/>
</dbReference>
<evidence type="ECO:0000313" key="11">
    <source>
        <dbReference type="EMBL" id="KAJ3221216.1"/>
    </source>
</evidence>
<evidence type="ECO:0000256" key="4">
    <source>
        <dbReference type="PROSITE-ProRule" id="PRU00192"/>
    </source>
</evidence>
<dbReference type="Gene3D" id="1.20.900.10">
    <property type="entry name" value="Dbl homology (DH) domain"/>
    <property type="match status" value="1"/>
</dbReference>
<dbReference type="SMART" id="SM00027">
    <property type="entry name" value="EH"/>
    <property type="match status" value="2"/>
</dbReference>
<dbReference type="InterPro" id="IPR051480">
    <property type="entry name" value="Endocytic_GEF_Adapter"/>
</dbReference>
<dbReference type="PROSITE" id="PS50222">
    <property type="entry name" value="EF_HAND_2"/>
    <property type="match status" value="1"/>
</dbReference>
<evidence type="ECO:0000259" key="7">
    <source>
        <dbReference type="PROSITE" id="PS50002"/>
    </source>
</evidence>
<protein>
    <submittedName>
        <fullName evidence="11">Intersectin-2</fullName>
    </submittedName>
</protein>
<keyword evidence="3" id="KW-0963">Cytoplasm</keyword>
<evidence type="ECO:0000256" key="3">
    <source>
        <dbReference type="ARBA" id="ARBA00022490"/>
    </source>
</evidence>
<feature type="compositionally biased region" description="Low complexity" evidence="6">
    <location>
        <begin position="964"/>
        <end position="977"/>
    </location>
</feature>
<dbReference type="CDD" id="cd00160">
    <property type="entry name" value="RhoGEF"/>
    <property type="match status" value="1"/>
</dbReference>
<dbReference type="Pfam" id="PF16652">
    <property type="entry name" value="PH_13"/>
    <property type="match status" value="1"/>
</dbReference>
<dbReference type="GO" id="GO:0035025">
    <property type="term" value="P:positive regulation of Rho protein signal transduction"/>
    <property type="evidence" value="ECO:0007669"/>
    <property type="project" value="TreeGrafter"/>
</dbReference>
<dbReference type="PROSITE" id="PS50002">
    <property type="entry name" value="SH3"/>
    <property type="match status" value="2"/>
</dbReference>
<dbReference type="SUPFAM" id="SSF101447">
    <property type="entry name" value="Formin homology 2 domain (FH2 domain)"/>
    <property type="match status" value="1"/>
</dbReference>
<feature type="region of interest" description="Disordered" evidence="6">
    <location>
        <begin position="115"/>
        <end position="148"/>
    </location>
</feature>
<dbReference type="EMBL" id="JADGJW010000244">
    <property type="protein sequence ID" value="KAJ3221216.1"/>
    <property type="molecule type" value="Genomic_DNA"/>
</dbReference>
<dbReference type="GO" id="GO:0005737">
    <property type="term" value="C:cytoplasm"/>
    <property type="evidence" value="ECO:0007669"/>
    <property type="project" value="UniProtKB-SubCell"/>
</dbReference>
<name>A0AAD5U1Q8_9FUNG</name>
<proteinExistence type="predicted"/>
<feature type="domain" description="EH" evidence="9">
    <location>
        <begin position="157"/>
        <end position="246"/>
    </location>
</feature>
<feature type="compositionally biased region" description="Polar residues" evidence="6">
    <location>
        <begin position="1113"/>
        <end position="1130"/>
    </location>
</feature>
<feature type="domain" description="DH" evidence="8">
    <location>
        <begin position="1415"/>
        <end position="1599"/>
    </location>
</feature>
<feature type="domain" description="SH3" evidence="7">
    <location>
        <begin position="1186"/>
        <end position="1246"/>
    </location>
</feature>
<evidence type="ECO:0000313" key="12">
    <source>
        <dbReference type="Proteomes" id="UP001211065"/>
    </source>
</evidence>
<dbReference type="InterPro" id="IPR000261">
    <property type="entry name" value="EH_dom"/>
</dbReference>
<organism evidence="11 12">
    <name type="scientific">Clydaea vesicula</name>
    <dbReference type="NCBI Taxonomy" id="447962"/>
    <lineage>
        <taxon>Eukaryota</taxon>
        <taxon>Fungi</taxon>
        <taxon>Fungi incertae sedis</taxon>
        <taxon>Chytridiomycota</taxon>
        <taxon>Chytridiomycota incertae sedis</taxon>
        <taxon>Chytridiomycetes</taxon>
        <taxon>Lobulomycetales</taxon>
        <taxon>Lobulomycetaceae</taxon>
        <taxon>Clydaea</taxon>
    </lineage>
</organism>
<dbReference type="InterPro" id="IPR035899">
    <property type="entry name" value="DBL_dom_sf"/>
</dbReference>
<dbReference type="InterPro" id="IPR001452">
    <property type="entry name" value="SH3_domain"/>
</dbReference>
<feature type="region of interest" description="Disordered" evidence="6">
    <location>
        <begin position="1112"/>
        <end position="1133"/>
    </location>
</feature>
<comment type="subcellular location">
    <subcellularLocation>
        <location evidence="1">Cytoplasm</location>
    </subcellularLocation>
</comment>
<feature type="domain" description="EF-hand" evidence="10">
    <location>
        <begin position="190"/>
        <end position="225"/>
    </location>
</feature>
<keyword evidence="5" id="KW-0175">Coiled coil</keyword>
<feature type="region of interest" description="Disordered" evidence="6">
    <location>
        <begin position="674"/>
        <end position="694"/>
    </location>
</feature>
<feature type="compositionally biased region" description="Pro residues" evidence="6">
    <location>
        <begin position="978"/>
        <end position="991"/>
    </location>
</feature>
<evidence type="ECO:0000256" key="6">
    <source>
        <dbReference type="SAM" id="MobiDB-lite"/>
    </source>
</evidence>
<dbReference type="Gene3D" id="2.30.29.30">
    <property type="entry name" value="Pleckstrin-homology domain (PH domain)/Phosphotyrosine-binding domain (PTB)"/>
    <property type="match status" value="1"/>
</dbReference>
<feature type="coiled-coil region" evidence="5">
    <location>
        <begin position="391"/>
        <end position="425"/>
    </location>
</feature>
<evidence type="ECO:0000256" key="1">
    <source>
        <dbReference type="ARBA" id="ARBA00004496"/>
    </source>
</evidence>
<dbReference type="SUPFAM" id="SSF50729">
    <property type="entry name" value="PH domain-like"/>
    <property type="match status" value="1"/>
</dbReference>
<evidence type="ECO:0000259" key="8">
    <source>
        <dbReference type="PROSITE" id="PS50010"/>
    </source>
</evidence>
<dbReference type="PROSITE" id="PS50010">
    <property type="entry name" value="DH_2"/>
    <property type="match status" value="1"/>
</dbReference>
<dbReference type="PANTHER" id="PTHR46006:SF6">
    <property type="entry name" value="INTERSECTIN-2 ISOFORM X1"/>
    <property type="match status" value="1"/>
</dbReference>
<dbReference type="GO" id="GO:0005085">
    <property type="term" value="F:guanyl-nucleotide exchange factor activity"/>
    <property type="evidence" value="ECO:0007669"/>
    <property type="project" value="InterPro"/>
</dbReference>
<evidence type="ECO:0000259" key="9">
    <source>
        <dbReference type="PROSITE" id="PS50031"/>
    </source>
</evidence>
<evidence type="ECO:0000259" key="10">
    <source>
        <dbReference type="PROSITE" id="PS50222"/>
    </source>
</evidence>
<dbReference type="GO" id="GO:0005509">
    <property type="term" value="F:calcium ion binding"/>
    <property type="evidence" value="ECO:0007669"/>
    <property type="project" value="InterPro"/>
</dbReference>
<dbReference type="SMART" id="SM00325">
    <property type="entry name" value="RhoGEF"/>
    <property type="match status" value="1"/>
</dbReference>
<feature type="region of interest" description="Disordered" evidence="6">
    <location>
        <begin position="943"/>
        <end position="995"/>
    </location>
</feature>
<dbReference type="Pfam" id="PF00621">
    <property type="entry name" value="RhoGEF"/>
    <property type="match status" value="1"/>
</dbReference>
<dbReference type="InterPro" id="IPR002048">
    <property type="entry name" value="EF_hand_dom"/>
</dbReference>
<dbReference type="Pfam" id="PF00018">
    <property type="entry name" value="SH3_1"/>
    <property type="match status" value="2"/>
</dbReference>
<feature type="compositionally biased region" description="Polar residues" evidence="6">
    <location>
        <begin position="115"/>
        <end position="129"/>
    </location>
</feature>
<accession>A0AAD5U1Q8</accession>
<dbReference type="PROSITE" id="PS50031">
    <property type="entry name" value="EH"/>
    <property type="match status" value="2"/>
</dbReference>
<keyword evidence="12" id="KW-1185">Reference proteome</keyword>
<reference evidence="11" key="1">
    <citation type="submission" date="2020-05" db="EMBL/GenBank/DDBJ databases">
        <title>Phylogenomic resolution of chytrid fungi.</title>
        <authorList>
            <person name="Stajich J.E."/>
            <person name="Amses K."/>
            <person name="Simmons R."/>
            <person name="Seto K."/>
            <person name="Myers J."/>
            <person name="Bonds A."/>
            <person name="Quandt C.A."/>
            <person name="Barry K."/>
            <person name="Liu P."/>
            <person name="Grigoriev I."/>
            <person name="Longcore J.E."/>
            <person name="James T.Y."/>
        </authorList>
    </citation>
    <scope>NUCLEOTIDE SEQUENCE</scope>
    <source>
        <strain evidence="11">JEL0476</strain>
    </source>
</reference>
<evidence type="ECO:0000256" key="5">
    <source>
        <dbReference type="SAM" id="Coils"/>
    </source>
</evidence>
<feature type="domain" description="SH3" evidence="7">
    <location>
        <begin position="1264"/>
        <end position="1323"/>
    </location>
</feature>
<dbReference type="SUPFAM" id="SSF50044">
    <property type="entry name" value="SH3-domain"/>
    <property type="match status" value="2"/>
</dbReference>
<dbReference type="CDD" id="cd00174">
    <property type="entry name" value="SH3"/>
    <property type="match status" value="1"/>
</dbReference>
<dbReference type="SMART" id="SM00326">
    <property type="entry name" value="SH3"/>
    <property type="match status" value="2"/>
</dbReference>
<keyword evidence="2 4" id="KW-0728">SH3 domain</keyword>
<dbReference type="Proteomes" id="UP001211065">
    <property type="component" value="Unassembled WGS sequence"/>
</dbReference>
<dbReference type="CDD" id="cd00052">
    <property type="entry name" value="EH"/>
    <property type="match status" value="2"/>
</dbReference>
<sequence>MNPLSFIDAADLEQYSQFFNDNRNQNGRISAEAASKILKLSNLPQDVLGHIWSLSSLSNAPSLSQPEFFLAMYLTKVRTNGTQLPSQLPDHIRNAVVTAMNMTQSSIAVSQNAPMQFQHSGSKSSSTHPGFTPRGISPHHQIQPTRSNTGWAIDANEKAGYDAVFKVWDPTNTGFINGDRAINIFSQSGLHENILAHIWNLADTHSHGKLNADEFAVAMHLVHKKLSGADLPQTLPPELIPPSTRDLNEMASLMKNQVINDLINKPKKQALFQSIVNANDSFTSSLGNNSSFASSTATAEADRALEEAKKAEIIELIEKRKKVLLSLKPQLEESKKAVKDSEAVISRIKRETIDLNAEVVLTITQKNQALSANFSNSSTFGDESKKYFLEAQDVFKQLTELNEECNVLENELANKKSELARKKQQKSGGGITASASGRNLSSLLSGNIAGGSDPVANKAAAQRMAALGVGSGQLSPLANITTELSNIESEKNQNCKKLKENYERSKSIYENFKRSFYGGTDHRVAQLATEFWEPSTDEKLKFNDGVGFLSPEGITVRGLILDMKESIPKPFVAPRTLDTSTYQSHASSYSGFENSSIAFAAKPPNYGYNENLQPSSLVNPYSNIPAQSRLPDLGSYQQPGISFRKDSPESLGTKNFSDVQATENYLTKQKDAEKLHMGEDSIQNPYARKSNFDYPEETRNFKPSGLYQDFLQNTPVSQQISAYNTSANNNHISKHSKESGYESIQSNTAFTAKNQPKAQENFLAKTSKDFEEKKDPDFSRNDHLSTTEAKNSFLSDTAAVNSYSLISPAAASDQTFPFATSHNSVDTAKSKKIEDVEQLSTSKNYPYSPYNSNIAALPISSSNPSTNPFSFKNNIADFPNKSFFTEPLLNDDNKSSVSAKSSTKLINSQPLSENAFGNIAGILKNNSEIASLNNSSPDSLLANNGSQKYLSTTSSPKDLPSTDSVLPPSIPSIESPNSAPPPPPPPPPPPAGFVVPIPASDTKAMTSTTAKPVIIPSSGLGVDILESIRNAGGPSGLKKASLRKVNASVVVPSKKAFQNTSKIPGPSSKDSNYVVTSQKISQTLSSTLSNVGNVSDKMKNLQGAISSVFGHSEPTSSAPLVTTTNTQSSAPPEGVKFAISEEPEKSLGSNFVHVETPTSTGTQNSTDWVKVEDEHDEKKSEAITEVILFVVQAAYDFESERPDDLTFKVGELINVLKEHDDWLFGNKVGNDTGGWFPKAYVKNKEVEELQFNPESPFESSGLVDSLKVAEVLYDYEMKRDDEVTILAGEKVSIIEKIDTNWWQVKNSRGIGFVPSSFLREVESNIETGNASEKSNEIDWFADTSAPDKAVQFNLKPETGSGNFDFNNSASMKGSENSIPRSESFRPANSLSIYHQPWSALISPEILQTIPLQERKRQEAIFELCGTEQSYVQDLQLMIELFFKPMQQIMSKGDINYLFQNIEEILTTNSMILSDLESAQQSQNYYIQRIGKIFLRHVQNLEYYTTFCGSLSSIIAFLQTKRQSDKKLQNFLKETQANPRCRNLDLSSFLLLPMQRHIDHDEVAQSLELANATADLINTAAQAQESREKLEEISSIVDFSSLNNPNFSLIGATKYLGQRKIIYEGDLLKMKSGKRLRCFLFNDMILLCEKKGSTNSFKLYKTVC</sequence>
<dbReference type="InterPro" id="IPR011992">
    <property type="entry name" value="EF-hand-dom_pair"/>
</dbReference>
<dbReference type="PANTHER" id="PTHR46006">
    <property type="entry name" value="RHO GUANINE NUCLEOTIDE EXCHANGE FACTOR AT 64C, ISOFORM A"/>
    <property type="match status" value="1"/>
</dbReference>
<comment type="caution">
    <text evidence="11">The sequence shown here is derived from an EMBL/GenBank/DDBJ whole genome shotgun (WGS) entry which is preliminary data.</text>
</comment>